<evidence type="ECO:0000256" key="1">
    <source>
        <dbReference type="ARBA" id="ARBA00004141"/>
    </source>
</evidence>
<comment type="caution">
    <text evidence="6">The sequence shown here is derived from an EMBL/GenBank/DDBJ whole genome shotgun (WGS) entry which is preliminary data.</text>
</comment>
<keyword evidence="4 5" id="KW-0472">Membrane</keyword>
<dbReference type="GO" id="GO:0016020">
    <property type="term" value="C:membrane"/>
    <property type="evidence" value="ECO:0007669"/>
    <property type="project" value="UniProtKB-SubCell"/>
</dbReference>
<feature type="transmembrane region" description="Helical" evidence="5">
    <location>
        <begin position="84"/>
        <end position="104"/>
    </location>
</feature>
<dbReference type="InterPro" id="IPR032808">
    <property type="entry name" value="DoxX"/>
</dbReference>
<accession>A0A4Y9SXK9</accession>
<evidence type="ECO:0000256" key="4">
    <source>
        <dbReference type="ARBA" id="ARBA00023136"/>
    </source>
</evidence>
<name>A0A4Y9SXK9_9BURK</name>
<comment type="subcellular location">
    <subcellularLocation>
        <location evidence="1">Membrane</location>
        <topology evidence="1">Multi-pass membrane protein</topology>
    </subcellularLocation>
</comment>
<evidence type="ECO:0000313" key="7">
    <source>
        <dbReference type="Proteomes" id="UP000297729"/>
    </source>
</evidence>
<keyword evidence="7" id="KW-1185">Reference proteome</keyword>
<dbReference type="OrthoDB" id="3385086at2"/>
<reference evidence="6 7" key="1">
    <citation type="submission" date="2019-03" db="EMBL/GenBank/DDBJ databases">
        <title>Draft Genome Sequence of Duganella callidus sp. nov., a Novel Duganella Species Isolated from Cultivated Soil.</title>
        <authorList>
            <person name="Raths R."/>
            <person name="Peta V."/>
            <person name="Bucking H."/>
        </authorList>
    </citation>
    <scope>NUCLEOTIDE SEQUENCE [LARGE SCALE GENOMIC DNA]</scope>
    <source>
        <strain evidence="6 7">DN04</strain>
    </source>
</reference>
<evidence type="ECO:0000313" key="6">
    <source>
        <dbReference type="EMBL" id="TFW31375.1"/>
    </source>
</evidence>
<proteinExistence type="predicted"/>
<dbReference type="EMBL" id="SPVG01000005">
    <property type="protein sequence ID" value="TFW31375.1"/>
    <property type="molecule type" value="Genomic_DNA"/>
</dbReference>
<dbReference type="RefSeq" id="WP_135199569.1">
    <property type="nucleotide sequence ID" value="NZ_SPVG01000005.1"/>
</dbReference>
<feature type="transmembrane region" description="Helical" evidence="5">
    <location>
        <begin position="57"/>
        <end position="77"/>
    </location>
</feature>
<dbReference type="Proteomes" id="UP000297729">
    <property type="component" value="Unassembled WGS sequence"/>
</dbReference>
<dbReference type="Pfam" id="PF13564">
    <property type="entry name" value="DoxX_2"/>
    <property type="match status" value="1"/>
</dbReference>
<keyword evidence="2 5" id="KW-0812">Transmembrane</keyword>
<protein>
    <submittedName>
        <fullName evidence="6">DoxX family protein</fullName>
    </submittedName>
</protein>
<evidence type="ECO:0000256" key="2">
    <source>
        <dbReference type="ARBA" id="ARBA00022692"/>
    </source>
</evidence>
<sequence>MTSSPRSGHCRYLTAGLWLAQVAVAIVFAASGFFKLFMPIADLAAMMTWPGDYPSPFVRAIGLVDLLGAAGVLLPSLTRIRPQLTVFAAGGCVLLQVLAIAFHASRREFSVLPLNFVLLPLCVLVLWGRGRRMPISARAKDAAPGRGA</sequence>
<gene>
    <name evidence="6" type="ORF">E4L98_00330</name>
</gene>
<feature type="transmembrane region" description="Helical" evidence="5">
    <location>
        <begin position="12"/>
        <end position="37"/>
    </location>
</feature>
<evidence type="ECO:0000256" key="3">
    <source>
        <dbReference type="ARBA" id="ARBA00022989"/>
    </source>
</evidence>
<dbReference type="AlphaFoldDB" id="A0A4Y9SXK9"/>
<evidence type="ECO:0000256" key="5">
    <source>
        <dbReference type="SAM" id="Phobius"/>
    </source>
</evidence>
<organism evidence="6 7">
    <name type="scientific">Duganella callida</name>
    <dbReference type="NCBI Taxonomy" id="2561932"/>
    <lineage>
        <taxon>Bacteria</taxon>
        <taxon>Pseudomonadati</taxon>
        <taxon>Pseudomonadota</taxon>
        <taxon>Betaproteobacteria</taxon>
        <taxon>Burkholderiales</taxon>
        <taxon>Oxalobacteraceae</taxon>
        <taxon>Telluria group</taxon>
        <taxon>Duganella</taxon>
    </lineage>
</organism>
<feature type="transmembrane region" description="Helical" evidence="5">
    <location>
        <begin position="110"/>
        <end position="128"/>
    </location>
</feature>
<keyword evidence="3 5" id="KW-1133">Transmembrane helix</keyword>